<dbReference type="EMBL" id="BSXS01000118">
    <property type="protein sequence ID" value="GME70921.1"/>
    <property type="molecule type" value="Genomic_DNA"/>
</dbReference>
<name>A0ACB5SRP0_AMBMO</name>
<sequence>MSELSRALIPSPQTASLVESWFGLTTRSDFHPNTPAPITTFSLKSLPPDAELISHVQHKHAGSPIQPTSFNSTSKTFHESNWKDHIIIPSRARDNNWKQFWSKFSNFVNKNPGSYSTFHRFQTGHLYHQLSMNQKETCCFCNQSDFKNSNDHILDECIITDRIWKLVQQGTTHRMNSKYAPLHITQQEIMGKIMPPQHYVKINIYLEILIKISTHHLSPSPKFHIDIPVNVTATQLKKVVKKVVQYYQYPITIN</sequence>
<gene>
    <name evidence="1" type="ORF">Amon02_000038500</name>
</gene>
<keyword evidence="2" id="KW-1185">Reference proteome</keyword>
<accession>A0ACB5SRP0</accession>
<organism evidence="1 2">
    <name type="scientific">Ambrosiozyma monospora</name>
    <name type="common">Yeast</name>
    <name type="synonym">Endomycopsis monosporus</name>
    <dbReference type="NCBI Taxonomy" id="43982"/>
    <lineage>
        <taxon>Eukaryota</taxon>
        <taxon>Fungi</taxon>
        <taxon>Dikarya</taxon>
        <taxon>Ascomycota</taxon>
        <taxon>Saccharomycotina</taxon>
        <taxon>Pichiomycetes</taxon>
        <taxon>Pichiales</taxon>
        <taxon>Pichiaceae</taxon>
        <taxon>Ambrosiozyma</taxon>
    </lineage>
</organism>
<dbReference type="Proteomes" id="UP001165064">
    <property type="component" value="Unassembled WGS sequence"/>
</dbReference>
<reference evidence="1" key="1">
    <citation type="submission" date="2023-04" db="EMBL/GenBank/DDBJ databases">
        <title>Ambrosiozyma monospora NBRC 10751.</title>
        <authorList>
            <person name="Ichikawa N."/>
            <person name="Sato H."/>
            <person name="Tonouchi N."/>
        </authorList>
    </citation>
    <scope>NUCLEOTIDE SEQUENCE</scope>
    <source>
        <strain evidence="1">NBRC 10751</strain>
    </source>
</reference>
<protein>
    <submittedName>
        <fullName evidence="1">Unnamed protein product</fullName>
    </submittedName>
</protein>
<proteinExistence type="predicted"/>
<comment type="caution">
    <text evidence="1">The sequence shown here is derived from an EMBL/GenBank/DDBJ whole genome shotgun (WGS) entry which is preliminary data.</text>
</comment>
<evidence type="ECO:0000313" key="2">
    <source>
        <dbReference type="Proteomes" id="UP001165064"/>
    </source>
</evidence>
<evidence type="ECO:0000313" key="1">
    <source>
        <dbReference type="EMBL" id="GME70921.1"/>
    </source>
</evidence>